<dbReference type="FunFam" id="1.20.120.1130:FF:000001">
    <property type="entry name" value="Vacuolar protein sorting-associated protein 28 homolog"/>
    <property type="match status" value="1"/>
</dbReference>
<dbReference type="InterPro" id="IPR037202">
    <property type="entry name" value="ESCRT_assembly_dom"/>
</dbReference>
<dbReference type="CDD" id="cd02440">
    <property type="entry name" value="AdoMet_MTases"/>
    <property type="match status" value="1"/>
</dbReference>
<dbReference type="InterPro" id="IPR007143">
    <property type="entry name" value="Vps28"/>
</dbReference>
<sequence length="542" mass="60499">EVKLSTTSAERDLYDSLAEIYSIIITLDALEKGYLKDSISEADYTETCSRLLKQYKSNLTDETVARAFGDLESFKREWDMECPRATERLKVGIPATVEQGPTHKAPQQGGDSADATLVVNATENFITLLDAIRIGLVEKDTLHPLLVEIIQAANKVTDKDFESKHKIVQWLITLNQMRAAEKLDDDQAREFQFDMESAYHGFKATAECGGVAAIQRSLSYFSPSAFIEEAVRNRRQQHLLSRKQHLRTNPQGVTRYLTSIVSNSLRWIQSEEAKEEIWNQASLRLSERSGRTAMGALDRKFTIPTQDDSFELSIHEPALTGDDLGLKTWAASYLLAKRLHTFDFLQPAHIRRHRVLELGSGTGLVGMAMAGLGADVVLTDLPSIYANLARNAEANASTLEGTGGTIRTGVLDWTNPHSCTLYPKGTVSANSDGEALTEKFPLILAADSLYSSDHPQMLVDTIATWLSEETDAKVIIELPYRDAYLPEIADFRRRMAAIGLEVDSEGEENGYDDWGSPSKDEDALVTCWWSCWRRKAQEPELQ</sequence>
<dbReference type="GO" id="GO:0008757">
    <property type="term" value="F:S-adenosylmethionine-dependent methyltransferase activity"/>
    <property type="evidence" value="ECO:0007669"/>
    <property type="project" value="UniProtKB-ARBA"/>
</dbReference>
<protein>
    <submittedName>
        <fullName evidence="8">VPS28-domain-containing protein</fullName>
    </submittedName>
</protein>
<feature type="domain" description="VPS28 C-terminal" evidence="6">
    <location>
        <begin position="113"/>
        <end position="207"/>
    </location>
</feature>
<keyword evidence="2 5" id="KW-0813">Transport</keyword>
<dbReference type="SUPFAM" id="SSF53335">
    <property type="entry name" value="S-adenosyl-L-methionine-dependent methyltransferases"/>
    <property type="match status" value="1"/>
</dbReference>
<keyword evidence="3" id="KW-0967">Endosome</keyword>
<evidence type="ECO:0000256" key="1">
    <source>
        <dbReference type="ARBA" id="ARBA00004633"/>
    </source>
</evidence>
<dbReference type="SUPFAM" id="SSF140111">
    <property type="entry name" value="Endosomal sorting complex assembly domain"/>
    <property type="match status" value="1"/>
</dbReference>
<dbReference type="InterPro" id="IPR017898">
    <property type="entry name" value="VPS28_N"/>
</dbReference>
<dbReference type="FunFam" id="1.20.1440.200:FF:000003">
    <property type="entry name" value="Vacuolar protein sorting-associated protein 28"/>
    <property type="match status" value="1"/>
</dbReference>
<dbReference type="PANTHER" id="PTHR12937">
    <property type="entry name" value="VACUOLAR PROTEIN SORTING 28, ISOFORM 2 VPS28"/>
    <property type="match status" value="1"/>
</dbReference>
<dbReference type="Pfam" id="PF10294">
    <property type="entry name" value="Methyltransf_16"/>
    <property type="match status" value="1"/>
</dbReference>
<evidence type="ECO:0000313" key="9">
    <source>
        <dbReference type="Proteomes" id="UP000800036"/>
    </source>
</evidence>
<comment type="subcellular location">
    <subcellularLocation>
        <location evidence="1">Late endosome membrane</location>
        <topology evidence="1">Peripheral membrane protein</topology>
    </subcellularLocation>
</comment>
<dbReference type="EMBL" id="ML976692">
    <property type="protein sequence ID" value="KAF1971656.1"/>
    <property type="molecule type" value="Genomic_DNA"/>
</dbReference>
<dbReference type="InterPro" id="IPR029063">
    <property type="entry name" value="SAM-dependent_MTases_sf"/>
</dbReference>
<dbReference type="GO" id="GO:0000813">
    <property type="term" value="C:ESCRT I complex"/>
    <property type="evidence" value="ECO:0007669"/>
    <property type="project" value="InterPro"/>
</dbReference>
<comment type="similarity">
    <text evidence="5">Belongs to the VPS28 family.</text>
</comment>
<dbReference type="AlphaFoldDB" id="A0A6A5V9F5"/>
<dbReference type="Gene3D" id="3.40.50.150">
    <property type="entry name" value="Vaccinia Virus protein VP39"/>
    <property type="match status" value="1"/>
</dbReference>
<dbReference type="GO" id="GO:0044877">
    <property type="term" value="F:protein-containing complex binding"/>
    <property type="evidence" value="ECO:0007669"/>
    <property type="project" value="TreeGrafter"/>
</dbReference>
<feature type="non-terminal residue" evidence="8">
    <location>
        <position position="1"/>
    </location>
</feature>
<evidence type="ECO:0000313" key="8">
    <source>
        <dbReference type="EMBL" id="KAF1971656.1"/>
    </source>
</evidence>
<dbReference type="Proteomes" id="UP000800036">
    <property type="component" value="Unassembled WGS sequence"/>
</dbReference>
<evidence type="ECO:0000256" key="5">
    <source>
        <dbReference type="PROSITE-ProRule" id="PRU00642"/>
    </source>
</evidence>
<dbReference type="InterPro" id="IPR037206">
    <property type="entry name" value="VPS28_C_sf"/>
</dbReference>
<gene>
    <name evidence="8" type="ORF">BU23DRAFT_470393</name>
</gene>
<name>A0A6A5V9F5_9PLEO</name>
<evidence type="ECO:0000259" key="6">
    <source>
        <dbReference type="PROSITE" id="PS51310"/>
    </source>
</evidence>
<dbReference type="SUPFAM" id="SSF140427">
    <property type="entry name" value="VPS28 C-terminal domain-like"/>
    <property type="match status" value="1"/>
</dbReference>
<dbReference type="OrthoDB" id="2671at2759"/>
<evidence type="ECO:0000259" key="7">
    <source>
        <dbReference type="PROSITE" id="PS51313"/>
    </source>
</evidence>
<feature type="domain" description="VPS28 N-terminal" evidence="7">
    <location>
        <begin position="1"/>
        <end position="99"/>
    </location>
</feature>
<dbReference type="InterPro" id="IPR038358">
    <property type="entry name" value="VPS28_N_sf"/>
</dbReference>
<dbReference type="GO" id="GO:0043328">
    <property type="term" value="P:protein transport to vacuole involved in ubiquitin-dependent protein catabolic process via the multivesicular body sorting pathway"/>
    <property type="evidence" value="ECO:0007669"/>
    <property type="project" value="TreeGrafter"/>
</dbReference>
<keyword evidence="4 5" id="KW-0653">Protein transport</keyword>
<dbReference type="Gene3D" id="1.20.1440.200">
    <property type="match status" value="1"/>
</dbReference>
<dbReference type="InterPro" id="IPR017899">
    <property type="entry name" value="VPS28_C"/>
</dbReference>
<keyword evidence="9" id="KW-1185">Reference proteome</keyword>
<dbReference type="Pfam" id="PF03997">
    <property type="entry name" value="VPS28"/>
    <property type="match status" value="1"/>
</dbReference>
<dbReference type="PROSITE" id="PS51313">
    <property type="entry name" value="VPS28_N"/>
    <property type="match status" value="1"/>
</dbReference>
<dbReference type="GO" id="GO:0031902">
    <property type="term" value="C:late endosome membrane"/>
    <property type="evidence" value="ECO:0007669"/>
    <property type="project" value="UniProtKB-SubCell"/>
</dbReference>
<evidence type="ECO:0000256" key="4">
    <source>
        <dbReference type="ARBA" id="ARBA00022927"/>
    </source>
</evidence>
<reference evidence="8" key="1">
    <citation type="journal article" date="2020" name="Stud. Mycol.">
        <title>101 Dothideomycetes genomes: a test case for predicting lifestyles and emergence of pathogens.</title>
        <authorList>
            <person name="Haridas S."/>
            <person name="Albert R."/>
            <person name="Binder M."/>
            <person name="Bloem J."/>
            <person name="Labutti K."/>
            <person name="Salamov A."/>
            <person name="Andreopoulos B."/>
            <person name="Baker S."/>
            <person name="Barry K."/>
            <person name="Bills G."/>
            <person name="Bluhm B."/>
            <person name="Cannon C."/>
            <person name="Castanera R."/>
            <person name="Culley D."/>
            <person name="Daum C."/>
            <person name="Ezra D."/>
            <person name="Gonzalez J."/>
            <person name="Henrissat B."/>
            <person name="Kuo A."/>
            <person name="Liang C."/>
            <person name="Lipzen A."/>
            <person name="Lutzoni F."/>
            <person name="Magnuson J."/>
            <person name="Mondo S."/>
            <person name="Nolan M."/>
            <person name="Ohm R."/>
            <person name="Pangilinan J."/>
            <person name="Park H.-J."/>
            <person name="Ramirez L."/>
            <person name="Alfaro M."/>
            <person name="Sun H."/>
            <person name="Tritt A."/>
            <person name="Yoshinaga Y."/>
            <person name="Zwiers L.-H."/>
            <person name="Turgeon B."/>
            <person name="Goodwin S."/>
            <person name="Spatafora J."/>
            <person name="Crous P."/>
            <person name="Grigoriev I."/>
        </authorList>
    </citation>
    <scope>NUCLEOTIDE SEQUENCE</scope>
    <source>
        <strain evidence="8">CBS 107.79</strain>
    </source>
</reference>
<accession>A0A6A5V9F5</accession>
<dbReference type="Gene3D" id="1.20.120.1130">
    <property type="match status" value="1"/>
</dbReference>
<dbReference type="PROSITE" id="PS51310">
    <property type="entry name" value="VPS28_C"/>
    <property type="match status" value="1"/>
</dbReference>
<evidence type="ECO:0000256" key="2">
    <source>
        <dbReference type="ARBA" id="ARBA00022448"/>
    </source>
</evidence>
<organism evidence="8 9">
    <name type="scientific">Bimuria novae-zelandiae CBS 107.79</name>
    <dbReference type="NCBI Taxonomy" id="1447943"/>
    <lineage>
        <taxon>Eukaryota</taxon>
        <taxon>Fungi</taxon>
        <taxon>Dikarya</taxon>
        <taxon>Ascomycota</taxon>
        <taxon>Pezizomycotina</taxon>
        <taxon>Dothideomycetes</taxon>
        <taxon>Pleosporomycetidae</taxon>
        <taxon>Pleosporales</taxon>
        <taxon>Massarineae</taxon>
        <taxon>Didymosphaeriaceae</taxon>
        <taxon>Bimuria</taxon>
    </lineage>
</organism>
<proteinExistence type="inferred from homology"/>
<dbReference type="InterPro" id="IPR019410">
    <property type="entry name" value="Methyltransf_16"/>
</dbReference>
<evidence type="ECO:0000256" key="3">
    <source>
        <dbReference type="ARBA" id="ARBA00022753"/>
    </source>
</evidence>
<dbReference type="PANTHER" id="PTHR12937:SF0">
    <property type="entry name" value="VACUOLAR PROTEIN SORTING-ASSOCIATED PROTEIN 28 HOMOLOG"/>
    <property type="match status" value="1"/>
</dbReference>